<dbReference type="EMBL" id="CAAALY010037040">
    <property type="protein sequence ID" value="VEL18441.1"/>
    <property type="molecule type" value="Genomic_DNA"/>
</dbReference>
<sequence>SALDIFTSDTTPSIADSSSIPSTFTKAICVQKSLDHDKKRSTDEAASASEDTDTLSEPKGWAERFRCATLRDPTKLVRHSVGMAALDSSAPETTSSDNSPATSRRPMPPPQTTLSQSTKSPKSIRKLNCVGWSLPNKSITSVSFDKPFSQASPSTTPVTLSSSCHIVPTSSESCLFIQDDFAARLIDDEKSSSKGFVNIILNINDLYPNSLV</sequence>
<gene>
    <name evidence="2" type="ORF">PXEA_LOCUS11881</name>
</gene>
<feature type="compositionally biased region" description="Polar residues" evidence="1">
    <location>
        <begin position="90"/>
        <end position="102"/>
    </location>
</feature>
<dbReference type="Proteomes" id="UP000784294">
    <property type="component" value="Unassembled WGS sequence"/>
</dbReference>
<comment type="caution">
    <text evidence="2">The sequence shown here is derived from an EMBL/GenBank/DDBJ whole genome shotgun (WGS) entry which is preliminary data.</text>
</comment>
<dbReference type="AlphaFoldDB" id="A0A3S5A323"/>
<feature type="region of interest" description="Disordered" evidence="1">
    <location>
        <begin position="33"/>
        <end position="64"/>
    </location>
</feature>
<proteinExistence type="predicted"/>
<feature type="compositionally biased region" description="Polar residues" evidence="1">
    <location>
        <begin position="112"/>
        <end position="121"/>
    </location>
</feature>
<name>A0A3S5A323_9PLAT</name>
<feature type="compositionally biased region" description="Basic and acidic residues" evidence="1">
    <location>
        <begin position="33"/>
        <end position="43"/>
    </location>
</feature>
<organism evidence="2 3">
    <name type="scientific">Protopolystoma xenopodis</name>
    <dbReference type="NCBI Taxonomy" id="117903"/>
    <lineage>
        <taxon>Eukaryota</taxon>
        <taxon>Metazoa</taxon>
        <taxon>Spiralia</taxon>
        <taxon>Lophotrochozoa</taxon>
        <taxon>Platyhelminthes</taxon>
        <taxon>Monogenea</taxon>
        <taxon>Polyopisthocotylea</taxon>
        <taxon>Polystomatidea</taxon>
        <taxon>Polystomatidae</taxon>
        <taxon>Protopolystoma</taxon>
    </lineage>
</organism>
<feature type="region of interest" description="Disordered" evidence="1">
    <location>
        <begin position="83"/>
        <end position="123"/>
    </location>
</feature>
<protein>
    <submittedName>
        <fullName evidence="2">Uncharacterized protein</fullName>
    </submittedName>
</protein>
<feature type="non-terminal residue" evidence="2">
    <location>
        <position position="1"/>
    </location>
</feature>
<accession>A0A3S5A323</accession>
<evidence type="ECO:0000313" key="2">
    <source>
        <dbReference type="EMBL" id="VEL18441.1"/>
    </source>
</evidence>
<reference evidence="2" key="1">
    <citation type="submission" date="2018-11" db="EMBL/GenBank/DDBJ databases">
        <authorList>
            <consortium name="Pathogen Informatics"/>
        </authorList>
    </citation>
    <scope>NUCLEOTIDE SEQUENCE</scope>
</reference>
<evidence type="ECO:0000256" key="1">
    <source>
        <dbReference type="SAM" id="MobiDB-lite"/>
    </source>
</evidence>
<evidence type="ECO:0000313" key="3">
    <source>
        <dbReference type="Proteomes" id="UP000784294"/>
    </source>
</evidence>
<dbReference type="OrthoDB" id="6286039at2759"/>
<keyword evidence="3" id="KW-1185">Reference proteome</keyword>